<dbReference type="eggNOG" id="COG3187">
    <property type="taxonomic scope" value="Bacteria"/>
</dbReference>
<comment type="caution">
    <text evidence="3">The sequence shown here is derived from an EMBL/GenBank/DDBJ whole genome shotgun (WGS) entry which is preliminary data.</text>
</comment>
<sequence length="270" mass="29398">MRTLLLGALLLAAACQRTNNPSTSTPSAARPSTQAMQSSGQSERQFPDWSRYLRAGDEFIAMGNEPFWSLAVNSGKGVMRFKAMNGDSINASLPQRNVDSDGVITFDAEVESGRLKVLFAPDSCVDTMSGQRMDYRVQVNLKGKTYTGCGVSLRQMALLNDIWVLTTLQGRSIKPGGPRNELPRLEIMLTEGRVSGTTGCNRLNGRVQADSRQIQFGPLATTRMACLGEAGQLEGEFLKALNQPMAYRVADGQLTLLSNSQPVLVFKKVD</sequence>
<dbReference type="STRING" id="1185876.BN8_03964"/>
<reference evidence="3 4" key="1">
    <citation type="journal article" date="2012" name="J. Bacteriol.">
        <title>Genome Sequence of the Filamentous Bacterium Fibrisoma limi BUZ 3T.</title>
        <authorList>
            <person name="Filippini M."/>
            <person name="Qi W."/>
            <person name="Jaenicke S."/>
            <person name="Goesmann A."/>
            <person name="Smits T.H."/>
            <person name="Bagheri H.C."/>
        </authorList>
    </citation>
    <scope>NUCLEOTIDE SEQUENCE [LARGE SCALE GENOMIC DNA]</scope>
    <source>
        <strain evidence="4">BUZ 3T</strain>
    </source>
</reference>
<dbReference type="eggNOG" id="COG3650">
    <property type="taxonomic scope" value="Bacteria"/>
</dbReference>
<organism evidence="3 4">
    <name type="scientific">Fibrisoma limi BUZ 3</name>
    <dbReference type="NCBI Taxonomy" id="1185876"/>
    <lineage>
        <taxon>Bacteria</taxon>
        <taxon>Pseudomonadati</taxon>
        <taxon>Bacteroidota</taxon>
        <taxon>Cytophagia</taxon>
        <taxon>Cytophagales</taxon>
        <taxon>Spirosomataceae</taxon>
        <taxon>Fibrisoma</taxon>
    </lineage>
</organism>
<accession>I2GLI6</accession>
<evidence type="ECO:0000256" key="1">
    <source>
        <dbReference type="SAM" id="MobiDB-lite"/>
    </source>
</evidence>
<name>I2GLI6_9BACT</name>
<protein>
    <recommendedName>
        <fullName evidence="2">DUF306 domain-containing protein</fullName>
    </recommendedName>
</protein>
<evidence type="ECO:0000313" key="3">
    <source>
        <dbReference type="EMBL" id="CCH54762.1"/>
    </source>
</evidence>
<dbReference type="PANTHER" id="PTHR35535:SF2">
    <property type="entry name" value="DUF306 DOMAIN-CONTAINING PROTEIN"/>
    <property type="match status" value="1"/>
</dbReference>
<dbReference type="Pfam" id="PF03724">
    <property type="entry name" value="META"/>
    <property type="match status" value="1"/>
</dbReference>
<dbReference type="PROSITE" id="PS51257">
    <property type="entry name" value="PROKAR_LIPOPROTEIN"/>
    <property type="match status" value="1"/>
</dbReference>
<dbReference type="RefSeq" id="WP_009283338.1">
    <property type="nucleotide sequence ID" value="NZ_CAIT01000007.1"/>
</dbReference>
<feature type="region of interest" description="Disordered" evidence="1">
    <location>
        <begin position="18"/>
        <end position="47"/>
    </location>
</feature>
<feature type="domain" description="DUF306" evidence="2">
    <location>
        <begin position="159"/>
        <end position="267"/>
    </location>
</feature>
<feature type="compositionally biased region" description="Low complexity" evidence="1">
    <location>
        <begin position="21"/>
        <end position="35"/>
    </location>
</feature>
<keyword evidence="4" id="KW-1185">Reference proteome</keyword>
<evidence type="ECO:0000313" key="4">
    <source>
        <dbReference type="Proteomes" id="UP000009309"/>
    </source>
</evidence>
<dbReference type="InterPro" id="IPR038670">
    <property type="entry name" value="HslJ-like_sf"/>
</dbReference>
<proteinExistence type="predicted"/>
<gene>
    <name evidence="3" type="ORF">BN8_03964</name>
</gene>
<dbReference type="EMBL" id="CAIT01000007">
    <property type="protein sequence ID" value="CCH54762.1"/>
    <property type="molecule type" value="Genomic_DNA"/>
</dbReference>
<dbReference type="OrthoDB" id="5348860at2"/>
<dbReference type="PANTHER" id="PTHR35535">
    <property type="entry name" value="HEAT SHOCK PROTEIN HSLJ"/>
    <property type="match status" value="1"/>
</dbReference>
<dbReference type="AlphaFoldDB" id="I2GLI6"/>
<evidence type="ECO:0000259" key="2">
    <source>
        <dbReference type="Pfam" id="PF03724"/>
    </source>
</evidence>
<dbReference type="Proteomes" id="UP000009309">
    <property type="component" value="Unassembled WGS sequence"/>
</dbReference>
<dbReference type="InterPro" id="IPR005184">
    <property type="entry name" value="DUF306_Meta_HslJ"/>
</dbReference>
<dbReference type="InterPro" id="IPR053147">
    <property type="entry name" value="Hsp_HslJ-like"/>
</dbReference>
<dbReference type="Gene3D" id="2.40.128.270">
    <property type="match status" value="1"/>
</dbReference>